<dbReference type="PaxDb" id="35128-Thaps25866"/>
<dbReference type="Pfam" id="PF08606">
    <property type="entry name" value="Prp19"/>
    <property type="match status" value="1"/>
</dbReference>
<keyword evidence="2" id="KW-0508">mRNA splicing</keyword>
<accession>B8CGF0</accession>
<dbReference type="GO" id="GO:0000974">
    <property type="term" value="C:Prp19 complex"/>
    <property type="evidence" value="ECO:0000318"/>
    <property type="project" value="GO_Central"/>
</dbReference>
<dbReference type="STRING" id="35128.B8CGF0"/>
<reference evidence="5 6" key="1">
    <citation type="journal article" date="2004" name="Science">
        <title>The genome of the diatom Thalassiosira pseudonana: ecology, evolution, and metabolism.</title>
        <authorList>
            <person name="Armbrust E.V."/>
            <person name="Berges J.A."/>
            <person name="Bowler C."/>
            <person name="Green B.R."/>
            <person name="Martinez D."/>
            <person name="Putnam N.H."/>
            <person name="Zhou S."/>
            <person name="Allen A.E."/>
            <person name="Apt K.E."/>
            <person name="Bechner M."/>
            <person name="Brzezinski M.A."/>
            <person name="Chaal B.K."/>
            <person name="Chiovitti A."/>
            <person name="Davis A.K."/>
            <person name="Demarest M.S."/>
            <person name="Detter J.C."/>
            <person name="Glavina T."/>
            <person name="Goodstein D."/>
            <person name="Hadi M.Z."/>
            <person name="Hellsten U."/>
            <person name="Hildebrand M."/>
            <person name="Jenkins B.D."/>
            <person name="Jurka J."/>
            <person name="Kapitonov V.V."/>
            <person name="Kroger N."/>
            <person name="Lau W.W."/>
            <person name="Lane T.W."/>
            <person name="Larimer F.W."/>
            <person name="Lippmeier J.C."/>
            <person name="Lucas S."/>
            <person name="Medina M."/>
            <person name="Montsant A."/>
            <person name="Obornik M."/>
            <person name="Parker M.S."/>
            <person name="Palenik B."/>
            <person name="Pazour G.J."/>
            <person name="Richardson P.M."/>
            <person name="Rynearson T.A."/>
            <person name="Saito M.A."/>
            <person name="Schwartz D.C."/>
            <person name="Thamatrakoln K."/>
            <person name="Valentin K."/>
            <person name="Vardi A."/>
            <person name="Wilkerson F.P."/>
            <person name="Rokhsar D.S."/>
        </authorList>
    </citation>
    <scope>NUCLEOTIDE SEQUENCE [LARGE SCALE GENOMIC DNA]</scope>
    <source>
        <strain evidence="5 6">CCMP1335</strain>
    </source>
</reference>
<dbReference type="PROSITE" id="PS50082">
    <property type="entry name" value="WD_REPEATS_2"/>
    <property type="match status" value="1"/>
</dbReference>
<evidence type="ECO:0000256" key="1">
    <source>
        <dbReference type="PROSITE-ProRule" id="PRU00221"/>
    </source>
</evidence>
<feature type="compositionally biased region" description="Basic and acidic residues" evidence="3">
    <location>
        <begin position="169"/>
        <end position="186"/>
    </location>
</feature>
<keyword evidence="2" id="KW-0539">Nucleus</keyword>
<keyword evidence="6" id="KW-1185">Reference proteome</keyword>
<dbReference type="GO" id="GO:0070534">
    <property type="term" value="P:protein K63-linked ubiquitination"/>
    <property type="evidence" value="ECO:0007669"/>
    <property type="project" value="UniProtKB-UniRule"/>
</dbReference>
<keyword evidence="2" id="KW-0833">Ubl conjugation pathway</keyword>
<name>B8CGF0_THAPS</name>
<dbReference type="PANTHER" id="PTHR43995">
    <property type="entry name" value="PRE-MRNA-PROCESSING FACTOR 19"/>
    <property type="match status" value="1"/>
</dbReference>
<dbReference type="KEGG" id="tps:THAPSDRAFT_25866"/>
<feature type="domain" description="Prp19 coiled-coil region" evidence="4">
    <location>
        <begin position="86"/>
        <end position="149"/>
    </location>
</feature>
<dbReference type="PANTHER" id="PTHR43995:SF1">
    <property type="entry name" value="PRE-MRNA-PROCESSING FACTOR 19"/>
    <property type="match status" value="1"/>
</dbReference>
<gene>
    <name evidence="5" type="ORF">THAPSDRAFT_25866</name>
</gene>
<dbReference type="InterPro" id="IPR038959">
    <property type="entry name" value="Prp19"/>
</dbReference>
<dbReference type="InterPro" id="IPR036322">
    <property type="entry name" value="WD40_repeat_dom_sf"/>
</dbReference>
<comment type="pathway">
    <text evidence="2">Protein modification; protein ubiquitination.</text>
</comment>
<comment type="subcellular location">
    <subcellularLocation>
        <location evidence="2">Nucleus</location>
    </subcellularLocation>
</comment>
<feature type="region of interest" description="Disordered" evidence="3">
    <location>
        <begin position="155"/>
        <end position="207"/>
    </location>
</feature>
<dbReference type="SUPFAM" id="SSF50978">
    <property type="entry name" value="WD40 repeat-like"/>
    <property type="match status" value="1"/>
</dbReference>
<comment type="subunit">
    <text evidence="2">Homotetramer.</text>
</comment>
<dbReference type="AlphaFoldDB" id="B8CGF0"/>
<keyword evidence="2" id="KW-0808">Transferase</keyword>
<evidence type="ECO:0000256" key="2">
    <source>
        <dbReference type="RuleBase" id="RU367101"/>
    </source>
</evidence>
<dbReference type="HOGENOM" id="CLU_023894_0_1_1"/>
<evidence type="ECO:0000313" key="6">
    <source>
        <dbReference type="Proteomes" id="UP000001449"/>
    </source>
</evidence>
<keyword evidence="2" id="KW-0747">Spliceosome</keyword>
<dbReference type="RefSeq" id="XP_002295254.1">
    <property type="nucleotide sequence ID" value="XM_002295218.1"/>
</dbReference>
<feature type="repeat" description="WD" evidence="1">
    <location>
        <begin position="407"/>
        <end position="448"/>
    </location>
</feature>
<dbReference type="eggNOG" id="KOG0289">
    <property type="taxonomic scope" value="Eukaryota"/>
</dbReference>
<evidence type="ECO:0000256" key="3">
    <source>
        <dbReference type="SAM" id="MobiDB-lite"/>
    </source>
</evidence>
<dbReference type="GO" id="GO:0004842">
    <property type="term" value="F:ubiquitin-protein transferase activity"/>
    <property type="evidence" value="ECO:0000318"/>
    <property type="project" value="GO_Central"/>
</dbReference>
<dbReference type="InParanoid" id="B8CGF0"/>
<dbReference type="GO" id="GO:0000398">
    <property type="term" value="P:mRNA splicing, via spliceosome"/>
    <property type="evidence" value="ECO:0000318"/>
    <property type="project" value="GO_Central"/>
</dbReference>
<keyword evidence="2" id="KW-0234">DNA repair</keyword>
<dbReference type="GO" id="GO:0071006">
    <property type="term" value="C:U2-type catalytic step 1 spliceosome"/>
    <property type="evidence" value="ECO:0000318"/>
    <property type="project" value="GO_Central"/>
</dbReference>
<keyword evidence="1" id="KW-0853">WD repeat</keyword>
<proteinExistence type="inferred from homology"/>
<evidence type="ECO:0000313" key="5">
    <source>
        <dbReference type="EMBL" id="EED87558.1"/>
    </source>
</evidence>
<dbReference type="SMART" id="SM00320">
    <property type="entry name" value="WD40"/>
    <property type="match status" value="5"/>
</dbReference>
<sequence length="591" mass="61974">MAQSSATQSYTCSLSGLSPLPPGDAVVTPSGYICSRKLLLTKLSENGGVDPFDDKGVRALDESSLIELSGGRQPAAVVPPRPPTGTSLPSLLSSLQNEFDAVLLELYDTRRALEETRRELSGALYQNDAAVRVVARVCRERDEVRLRLEGVLKEGVAARDSSSSSGSEVAKRVRDEQDVSTDRSHGGADSSDANPAKKAKVDSSSIPPADLEAMSATWATLSKNRRTIAKLKRTPEEIAAIEGTDGIYAKLMTANNGEDKKVNLHKSNAKAGVLALAHVTGGDGGEYVISGGHDKQAIVYNASTGVIAASLTGASDDVVAVDGMMVDNGLVVVVGSNDGSVRLYSVGEEGELIGAVNVDDSPIVHVAVHPSSTKDEVRILAATKGGSVAVLKYNSEGGIMKVITQLRSEEGAVLSGAAMHPDGLIYAVGSEDGKMVVWDLKTQTCAATLEVFEGKPINSISFSENGYHLATSSSVASIPVLIWDLRKQKIIGTIPPSDEVGRVSSVAFDPTASYLAYSGEECTKVCVVKDWDRVVCTLNKGGKKGKKKSDGLLPGGVVWGGEGFGLGGRGGKVWLCAGCDGEKPVRFWGVE</sequence>
<organism evidence="5 6">
    <name type="scientific">Thalassiosira pseudonana</name>
    <name type="common">Marine diatom</name>
    <name type="synonym">Cyclotella nana</name>
    <dbReference type="NCBI Taxonomy" id="35128"/>
    <lineage>
        <taxon>Eukaryota</taxon>
        <taxon>Sar</taxon>
        <taxon>Stramenopiles</taxon>
        <taxon>Ochrophyta</taxon>
        <taxon>Bacillariophyta</taxon>
        <taxon>Coscinodiscophyceae</taxon>
        <taxon>Thalassiosirophycidae</taxon>
        <taxon>Thalassiosirales</taxon>
        <taxon>Thalassiosiraceae</taxon>
        <taxon>Thalassiosira</taxon>
    </lineage>
</organism>
<dbReference type="EC" id="2.3.2.27" evidence="2"/>
<dbReference type="InterPro" id="IPR015943">
    <property type="entry name" value="WD40/YVTN_repeat-like_dom_sf"/>
</dbReference>
<dbReference type="Proteomes" id="UP000001449">
    <property type="component" value="Chromosome 23"/>
</dbReference>
<dbReference type="EMBL" id="CM000654">
    <property type="protein sequence ID" value="EED87558.1"/>
    <property type="molecule type" value="Genomic_DNA"/>
</dbReference>
<dbReference type="GO" id="GO:0006281">
    <property type="term" value="P:DNA repair"/>
    <property type="evidence" value="ECO:0007669"/>
    <property type="project" value="UniProtKB-KW"/>
</dbReference>
<dbReference type="GO" id="GO:0005737">
    <property type="term" value="C:cytoplasm"/>
    <property type="evidence" value="ECO:0000318"/>
    <property type="project" value="GO_Central"/>
</dbReference>
<comment type="function">
    <text evidence="2">Ubiquitin-protein ligase which is mainly involved pre-mRNA splicing and DNA repair. Required for pre-mRNA splicing as component of the spliceosome.</text>
</comment>
<dbReference type="InterPro" id="IPR001680">
    <property type="entry name" value="WD40_rpt"/>
</dbReference>
<dbReference type="Gene3D" id="2.130.10.10">
    <property type="entry name" value="YVTN repeat-like/Quinoprotein amine dehydrogenase"/>
    <property type="match status" value="1"/>
</dbReference>
<dbReference type="InterPro" id="IPR013915">
    <property type="entry name" value="Prp19_cc"/>
</dbReference>
<dbReference type="GO" id="GO:0061630">
    <property type="term" value="F:ubiquitin protein ligase activity"/>
    <property type="evidence" value="ECO:0007669"/>
    <property type="project" value="UniProtKB-UniRule"/>
</dbReference>
<dbReference type="GeneID" id="7442673"/>
<protein>
    <recommendedName>
        <fullName evidence="2">Pre-mRNA-processing factor 19</fullName>
        <ecNumber evidence="2">2.3.2.27</ecNumber>
    </recommendedName>
</protein>
<evidence type="ECO:0000259" key="4">
    <source>
        <dbReference type="Pfam" id="PF08606"/>
    </source>
</evidence>
<keyword evidence="2" id="KW-0227">DNA damage</keyword>
<comment type="catalytic activity">
    <reaction evidence="2">
        <text>S-ubiquitinyl-[E2 ubiquitin-conjugating enzyme]-L-cysteine + [acceptor protein]-L-lysine = [E2 ubiquitin-conjugating enzyme]-L-cysteine + N(6)-ubiquitinyl-[acceptor protein]-L-lysine.</text>
        <dbReference type="EC" id="2.3.2.27"/>
    </reaction>
</comment>
<dbReference type="UniPathway" id="UPA00143"/>
<dbReference type="Pfam" id="PF00400">
    <property type="entry name" value="WD40"/>
    <property type="match status" value="2"/>
</dbReference>
<dbReference type="OMA" id="PIEDAWE"/>
<reference evidence="5 6" key="2">
    <citation type="journal article" date="2008" name="Nature">
        <title>The Phaeodactylum genome reveals the evolutionary history of diatom genomes.</title>
        <authorList>
            <person name="Bowler C."/>
            <person name="Allen A.E."/>
            <person name="Badger J.H."/>
            <person name="Grimwood J."/>
            <person name="Jabbari K."/>
            <person name="Kuo A."/>
            <person name="Maheswari U."/>
            <person name="Martens C."/>
            <person name="Maumus F."/>
            <person name="Otillar R.P."/>
            <person name="Rayko E."/>
            <person name="Salamov A."/>
            <person name="Vandepoele K."/>
            <person name="Beszteri B."/>
            <person name="Gruber A."/>
            <person name="Heijde M."/>
            <person name="Katinka M."/>
            <person name="Mock T."/>
            <person name="Valentin K."/>
            <person name="Verret F."/>
            <person name="Berges J.A."/>
            <person name="Brownlee C."/>
            <person name="Cadoret J.P."/>
            <person name="Chiovitti A."/>
            <person name="Choi C.J."/>
            <person name="Coesel S."/>
            <person name="De Martino A."/>
            <person name="Detter J.C."/>
            <person name="Durkin C."/>
            <person name="Falciatore A."/>
            <person name="Fournet J."/>
            <person name="Haruta M."/>
            <person name="Huysman M.J."/>
            <person name="Jenkins B.D."/>
            <person name="Jiroutova K."/>
            <person name="Jorgensen R.E."/>
            <person name="Joubert Y."/>
            <person name="Kaplan A."/>
            <person name="Kroger N."/>
            <person name="Kroth P.G."/>
            <person name="La Roche J."/>
            <person name="Lindquist E."/>
            <person name="Lommer M."/>
            <person name="Martin-Jezequel V."/>
            <person name="Lopez P.J."/>
            <person name="Lucas S."/>
            <person name="Mangogna M."/>
            <person name="McGinnis K."/>
            <person name="Medlin L.K."/>
            <person name="Montsant A."/>
            <person name="Oudot-Le Secq M.P."/>
            <person name="Napoli C."/>
            <person name="Obornik M."/>
            <person name="Parker M.S."/>
            <person name="Petit J.L."/>
            <person name="Porcel B.M."/>
            <person name="Poulsen N."/>
            <person name="Robison M."/>
            <person name="Rychlewski L."/>
            <person name="Rynearson T.A."/>
            <person name="Schmutz J."/>
            <person name="Shapiro H."/>
            <person name="Siaut M."/>
            <person name="Stanley M."/>
            <person name="Sussman M.R."/>
            <person name="Taylor A.R."/>
            <person name="Vardi A."/>
            <person name="von Dassow P."/>
            <person name="Vyverman W."/>
            <person name="Willis A."/>
            <person name="Wyrwicz L.S."/>
            <person name="Rokhsar D.S."/>
            <person name="Weissenbach J."/>
            <person name="Armbrust E.V."/>
            <person name="Green B.R."/>
            <person name="Van de Peer Y."/>
            <person name="Grigoriev I.V."/>
        </authorList>
    </citation>
    <scope>NUCLEOTIDE SEQUENCE [LARGE SCALE GENOMIC DNA]</scope>
    <source>
        <strain evidence="5 6">CCMP1335</strain>
    </source>
</reference>
<keyword evidence="2" id="KW-0507">mRNA processing</keyword>
<comment type="similarity">
    <text evidence="2">Belongs to the WD repeat PRP19 family.</text>
</comment>